<name>A0A482ZA23_CORTR</name>
<protein>
    <submittedName>
        <fullName evidence="10">U1-Theraphotoxin-Ct1a_1</fullName>
    </submittedName>
</protein>
<dbReference type="EMBL" id="HAGN01000123">
    <property type="protein sequence ID" value="SMD29545.1"/>
    <property type="molecule type" value="Transcribed_RNA"/>
</dbReference>
<evidence type="ECO:0000256" key="6">
    <source>
        <dbReference type="ARBA" id="ARBA00023180"/>
    </source>
</evidence>
<keyword evidence="5 7" id="KW-0732">Signal</keyword>
<keyword evidence="3" id="KW-0217">Developmental protein</keyword>
<reference evidence="10" key="2">
    <citation type="submission" date="2019-04" db="EMBL/GenBank/DDBJ databases">
        <title>Unravelling the molecular evolution of spider venoms.</title>
        <authorList>
            <person name="Pineda S."/>
        </authorList>
    </citation>
    <scope>NUCLEOTIDE SEQUENCE</scope>
</reference>
<dbReference type="InterPro" id="IPR057726">
    <property type="entry name" value="Tsg_C"/>
</dbReference>
<reference evidence="10" key="1">
    <citation type="submission" date="2017-03" db="EMBL/GenBank/DDBJ databases">
        <authorList>
            <person name="QRISCLOUD D."/>
        </authorList>
    </citation>
    <scope>NUCLEOTIDE SEQUENCE</scope>
</reference>
<keyword evidence="4" id="KW-0964">Secreted</keyword>
<comment type="subcellular location">
    <subcellularLocation>
        <location evidence="1">Secreted</location>
    </subcellularLocation>
</comment>
<evidence type="ECO:0000256" key="5">
    <source>
        <dbReference type="ARBA" id="ARBA00022729"/>
    </source>
</evidence>
<feature type="chain" id="PRO_5019765433" evidence="7">
    <location>
        <begin position="29"/>
        <end position="232"/>
    </location>
</feature>
<accession>A0A482ZA23</accession>
<dbReference type="InterPro" id="IPR057635">
    <property type="entry name" value="Tsg_N"/>
</dbReference>
<evidence type="ECO:0000259" key="9">
    <source>
        <dbReference type="Pfam" id="PF23782"/>
    </source>
</evidence>
<dbReference type="Pfam" id="PF04668">
    <property type="entry name" value="Tsg"/>
    <property type="match status" value="1"/>
</dbReference>
<evidence type="ECO:0000256" key="3">
    <source>
        <dbReference type="ARBA" id="ARBA00022473"/>
    </source>
</evidence>
<dbReference type="GO" id="GO:0005615">
    <property type="term" value="C:extracellular space"/>
    <property type="evidence" value="ECO:0007669"/>
    <property type="project" value="TreeGrafter"/>
</dbReference>
<feature type="domain" description="Tsg C-terminal" evidence="8">
    <location>
        <begin position="88"/>
        <end position="209"/>
    </location>
</feature>
<evidence type="ECO:0000256" key="1">
    <source>
        <dbReference type="ARBA" id="ARBA00004613"/>
    </source>
</evidence>
<dbReference type="InterPro" id="IPR006761">
    <property type="entry name" value="Tsg"/>
</dbReference>
<evidence type="ECO:0000256" key="4">
    <source>
        <dbReference type="ARBA" id="ARBA00022525"/>
    </source>
</evidence>
<dbReference type="PANTHER" id="PTHR12312">
    <property type="entry name" value="TWISTED GASTRULATION PROTEIN HOMOLOG 1-A-RELATED"/>
    <property type="match status" value="1"/>
</dbReference>
<organism evidence="10">
    <name type="scientific">Coremiocnemis tropix</name>
    <name type="common">Australian tarantula spider</name>
    <dbReference type="NCBI Taxonomy" id="1904443"/>
    <lineage>
        <taxon>Eukaryota</taxon>
        <taxon>Metazoa</taxon>
        <taxon>Ecdysozoa</taxon>
        <taxon>Arthropoda</taxon>
        <taxon>Chelicerata</taxon>
        <taxon>Arachnida</taxon>
        <taxon>Araneae</taxon>
        <taxon>Mygalomorphae</taxon>
        <taxon>Avicularoidea</taxon>
        <taxon>Theraphosidae</taxon>
        <taxon>Coremiocnemis</taxon>
    </lineage>
</organism>
<evidence type="ECO:0000256" key="2">
    <source>
        <dbReference type="ARBA" id="ARBA00010047"/>
    </source>
</evidence>
<sequence length="232" mass="26121">MESLLKKLQLTLCVLAVFSVQFLLFSDGCNEAVCASIVSKCMLTQSCKCDAKNTSCSKDCFYCLDYFYTECCSCVEMCPRPNNTENSLSQKSHVEDLAEPYPDLFNVLTEEKDRLLRWTTYTYPVTLSFISLDKEVVVSTITDNTVLESVPVNCTVAFMSQCMSFNKCKNSCSSMGASSYRWFHDGCCECIGATCLNYGMNESRCLQCPPDKEDMTAEEQEVLDKDTSEKVR</sequence>
<comment type="similarity">
    <text evidence="2">Belongs to the twisted gastrulation protein family.</text>
</comment>
<feature type="domain" description="Tsg N-terminal" evidence="9">
    <location>
        <begin position="28"/>
        <end position="84"/>
    </location>
</feature>
<dbReference type="GO" id="GO:0030510">
    <property type="term" value="P:regulation of BMP signaling pathway"/>
    <property type="evidence" value="ECO:0007669"/>
    <property type="project" value="TreeGrafter"/>
</dbReference>
<evidence type="ECO:0000313" key="10">
    <source>
        <dbReference type="EMBL" id="SMD29545.1"/>
    </source>
</evidence>
<keyword evidence="6" id="KW-0325">Glycoprotein</keyword>
<dbReference type="AlphaFoldDB" id="A0A482ZA23"/>
<evidence type="ECO:0000256" key="7">
    <source>
        <dbReference type="SAM" id="SignalP"/>
    </source>
</evidence>
<dbReference type="PANTHER" id="PTHR12312:SF16">
    <property type="entry name" value="TWISTED GASTRULATION PROTEIN HOMOLOG 1-A-RELATED"/>
    <property type="match status" value="1"/>
</dbReference>
<dbReference type="Pfam" id="PF23782">
    <property type="entry name" value="Tsg_N"/>
    <property type="match status" value="1"/>
</dbReference>
<proteinExistence type="inferred from homology"/>
<evidence type="ECO:0000259" key="8">
    <source>
        <dbReference type="Pfam" id="PF04668"/>
    </source>
</evidence>
<feature type="signal peptide" evidence="7">
    <location>
        <begin position="1"/>
        <end position="28"/>
    </location>
</feature>